<dbReference type="PANTHER" id="PTHR34482">
    <property type="entry name" value="DNA DAMAGE-INDUCIBLE PROTEIN 1-LIKE"/>
    <property type="match status" value="1"/>
</dbReference>
<reference evidence="4" key="1">
    <citation type="submission" date="2020-07" db="EMBL/GenBank/DDBJ databases">
        <authorList>
            <person name="Lin J."/>
        </authorList>
    </citation>
    <scope>NUCLEOTIDE SEQUENCE</scope>
</reference>
<feature type="compositionally biased region" description="Low complexity" evidence="2">
    <location>
        <begin position="270"/>
        <end position="279"/>
    </location>
</feature>
<dbReference type="Pfam" id="PF03732">
    <property type="entry name" value="Retrotrans_gag"/>
    <property type="match status" value="1"/>
</dbReference>
<feature type="coiled-coil region" evidence="1">
    <location>
        <begin position="47"/>
        <end position="74"/>
    </location>
</feature>
<feature type="compositionally biased region" description="Basic and acidic residues" evidence="2">
    <location>
        <begin position="292"/>
        <end position="309"/>
    </location>
</feature>
<sequence>MPRSRRTVTSQANVPVDPIPPGDLPPENSQPEVSSARKRQRMPHDLLQEMLSVIKTQQDQMKALQEEIRGLKAMQSSDPRGGNSLIDFQKLNPPIFRGSTDPLEAESWLQEMEKALTHMGIGGETHVTFATYMLREGAYEWWKSVRDGHRDKTQSWTWKEFCKIFYDKYFPDSIRRAKKAEFVHLEQSNCTVIEYELEFTRLERFAPKLVESELERAQKFEEGLRPDIRQLVVGYELPTLRDVVNKALLLEKELQRTQSAPAISEPSRTQAPPSQSSSGGASGRRDNRKSRNARDKKMEVDPHDRNLKI</sequence>
<evidence type="ECO:0000256" key="2">
    <source>
        <dbReference type="SAM" id="MobiDB-lite"/>
    </source>
</evidence>
<organism evidence="4">
    <name type="scientific">Ananas comosus var. bracteatus</name>
    <name type="common">red pineapple</name>
    <dbReference type="NCBI Taxonomy" id="296719"/>
    <lineage>
        <taxon>Eukaryota</taxon>
        <taxon>Viridiplantae</taxon>
        <taxon>Streptophyta</taxon>
        <taxon>Embryophyta</taxon>
        <taxon>Tracheophyta</taxon>
        <taxon>Spermatophyta</taxon>
        <taxon>Magnoliopsida</taxon>
        <taxon>Liliopsida</taxon>
        <taxon>Poales</taxon>
        <taxon>Bromeliaceae</taxon>
        <taxon>Bromelioideae</taxon>
        <taxon>Ananas</taxon>
    </lineage>
</organism>
<dbReference type="AlphaFoldDB" id="A0A6V7NJI2"/>
<dbReference type="InterPro" id="IPR005162">
    <property type="entry name" value="Retrotrans_gag_dom"/>
</dbReference>
<feature type="domain" description="Retrotransposon gag" evidence="3">
    <location>
        <begin position="129"/>
        <end position="226"/>
    </location>
</feature>
<evidence type="ECO:0000256" key="1">
    <source>
        <dbReference type="SAM" id="Coils"/>
    </source>
</evidence>
<protein>
    <recommendedName>
        <fullName evidence="3">Retrotransposon gag domain-containing protein</fullName>
    </recommendedName>
</protein>
<dbReference type="PANTHER" id="PTHR34482:SF49">
    <property type="entry name" value="RETROTRANSPOSON GAG DOMAIN-CONTAINING PROTEIN"/>
    <property type="match status" value="1"/>
</dbReference>
<evidence type="ECO:0000313" key="4">
    <source>
        <dbReference type="EMBL" id="CAD1818668.1"/>
    </source>
</evidence>
<dbReference type="EMBL" id="LR862139">
    <property type="protein sequence ID" value="CAD1818668.1"/>
    <property type="molecule type" value="Genomic_DNA"/>
</dbReference>
<gene>
    <name evidence="4" type="ORF">CB5_LOCUS1879</name>
</gene>
<feature type="compositionally biased region" description="Polar residues" evidence="2">
    <location>
        <begin position="258"/>
        <end position="269"/>
    </location>
</feature>
<evidence type="ECO:0000259" key="3">
    <source>
        <dbReference type="Pfam" id="PF03732"/>
    </source>
</evidence>
<proteinExistence type="predicted"/>
<feature type="region of interest" description="Disordered" evidence="2">
    <location>
        <begin position="1"/>
        <end position="40"/>
    </location>
</feature>
<keyword evidence="1" id="KW-0175">Coiled coil</keyword>
<accession>A0A6V7NJI2</accession>
<name>A0A6V7NJI2_ANACO</name>
<feature type="region of interest" description="Disordered" evidence="2">
    <location>
        <begin position="258"/>
        <end position="309"/>
    </location>
</feature>